<organism evidence="1 2">
    <name type="scientific">Salmonella bongori N268-08</name>
    <dbReference type="NCBI Taxonomy" id="1197719"/>
    <lineage>
        <taxon>Bacteria</taxon>
        <taxon>Pseudomonadati</taxon>
        <taxon>Pseudomonadota</taxon>
        <taxon>Gammaproteobacteria</taxon>
        <taxon>Enterobacterales</taxon>
        <taxon>Enterobacteriaceae</taxon>
        <taxon>Salmonella</taxon>
    </lineage>
</organism>
<dbReference type="KEGG" id="sbz:A464_2178"/>
<dbReference type="PATRIC" id="fig|1197719.3.peg.2171"/>
<evidence type="ECO:0000313" key="2">
    <source>
        <dbReference type="Proteomes" id="UP000015042"/>
    </source>
</evidence>
<dbReference type="Proteomes" id="UP000015042">
    <property type="component" value="Chromosome"/>
</dbReference>
<accession>S5MXF8</accession>
<gene>
    <name evidence="1" type="ORF">A464_2178</name>
</gene>
<dbReference type="HOGENOM" id="CLU_3348324_0_0_6"/>
<dbReference type="AlphaFoldDB" id="S5MXF8"/>
<protein>
    <submittedName>
        <fullName evidence="1">Uncharacterized protein</fullName>
    </submittedName>
</protein>
<evidence type="ECO:0000313" key="1">
    <source>
        <dbReference type="EMBL" id="AGR59363.1"/>
    </source>
</evidence>
<dbReference type="EMBL" id="CP006608">
    <property type="protein sequence ID" value="AGR59363.1"/>
    <property type="molecule type" value="Genomic_DNA"/>
</dbReference>
<sequence>MALMSAGLSGCWSGAQECQPDIRVMMKAKSLPEGRLF</sequence>
<proteinExistence type="predicted"/>
<reference evidence="1 2" key="1">
    <citation type="submission" date="2013-07" db="EMBL/GenBank/DDBJ databases">
        <title>Genome sequence of Salmonella bongori N268-08 - a rare clinical isolate.</title>
        <authorList>
            <person name="Marti R."/>
            <person name="Hagens S."/>
            <person name="Loessner M.J."/>
            <person name="Klumpp J."/>
        </authorList>
    </citation>
    <scope>NUCLEOTIDE SEQUENCE [LARGE SCALE GENOMIC DNA]</scope>
    <source>
        <strain evidence="1 2">N268-08</strain>
    </source>
</reference>
<name>S5MXF8_SALBN</name>